<accession>A0AA88TLU4</accession>
<reference evidence="2" key="1">
    <citation type="submission" date="2023-08" db="EMBL/GenBank/DDBJ databases">
        <title>Chromosome-level Genome Assembly of mud carp (Cirrhinus molitorella).</title>
        <authorList>
            <person name="Liu H."/>
        </authorList>
    </citation>
    <scope>NUCLEOTIDE SEQUENCE</scope>
    <source>
        <strain evidence="2">Prfri</strain>
        <tissue evidence="2">Muscle</tissue>
    </source>
</reference>
<evidence type="ECO:0000256" key="1">
    <source>
        <dbReference type="SAM" id="MobiDB-lite"/>
    </source>
</evidence>
<evidence type="ECO:0000313" key="2">
    <source>
        <dbReference type="EMBL" id="KAK2892996.1"/>
    </source>
</evidence>
<name>A0AA88TLU4_9TELE</name>
<evidence type="ECO:0000313" key="3">
    <source>
        <dbReference type="Proteomes" id="UP001187343"/>
    </source>
</evidence>
<protein>
    <submittedName>
        <fullName evidence="2">Uncharacterized protein</fullName>
    </submittedName>
</protein>
<dbReference type="EMBL" id="JAUYZG010000012">
    <property type="protein sequence ID" value="KAK2892996.1"/>
    <property type="molecule type" value="Genomic_DNA"/>
</dbReference>
<gene>
    <name evidence="2" type="ORF">Q8A67_012984</name>
</gene>
<feature type="region of interest" description="Disordered" evidence="1">
    <location>
        <begin position="62"/>
        <end position="81"/>
    </location>
</feature>
<feature type="region of interest" description="Disordered" evidence="1">
    <location>
        <begin position="161"/>
        <end position="206"/>
    </location>
</feature>
<feature type="compositionally biased region" description="Polar residues" evidence="1">
    <location>
        <begin position="173"/>
        <end position="190"/>
    </location>
</feature>
<keyword evidence="3" id="KW-1185">Reference proteome</keyword>
<proteinExistence type="predicted"/>
<dbReference type="AlphaFoldDB" id="A0AA88TLU4"/>
<dbReference type="Proteomes" id="UP001187343">
    <property type="component" value="Unassembled WGS sequence"/>
</dbReference>
<organism evidence="2 3">
    <name type="scientific">Cirrhinus molitorella</name>
    <name type="common">mud carp</name>
    <dbReference type="NCBI Taxonomy" id="172907"/>
    <lineage>
        <taxon>Eukaryota</taxon>
        <taxon>Metazoa</taxon>
        <taxon>Chordata</taxon>
        <taxon>Craniata</taxon>
        <taxon>Vertebrata</taxon>
        <taxon>Euteleostomi</taxon>
        <taxon>Actinopterygii</taxon>
        <taxon>Neopterygii</taxon>
        <taxon>Teleostei</taxon>
        <taxon>Ostariophysi</taxon>
        <taxon>Cypriniformes</taxon>
        <taxon>Cyprinidae</taxon>
        <taxon>Labeoninae</taxon>
        <taxon>Labeonini</taxon>
        <taxon>Cirrhinus</taxon>
    </lineage>
</organism>
<comment type="caution">
    <text evidence="2">The sequence shown here is derived from an EMBL/GenBank/DDBJ whole genome shotgun (WGS) entry which is preliminary data.</text>
</comment>
<sequence length="206" mass="23189">MITVIITSERSPGTPVEEDRRSALAKGHPEGWWCWAPMSIQCTSVISGLWLTSPCPNLATINNPPFRRPTNDGEQEGAREMDARDVPQLEAFALFLTIPDHYSSSSSSYSGFAQVFHLLLYWTGTVRAVKEHKYEQAPPTSDERHCDVPPFEGREGNLFVEGVVPRSDKQPPDQETSARGQLMRQTTTSHANREPEQDLEHPRKVF</sequence>
<feature type="compositionally biased region" description="Basic and acidic residues" evidence="1">
    <location>
        <begin position="191"/>
        <end position="206"/>
    </location>
</feature>
<feature type="region of interest" description="Disordered" evidence="1">
    <location>
        <begin position="133"/>
        <end position="152"/>
    </location>
</feature>